<feature type="transmembrane region" description="Helical" evidence="18">
    <location>
        <begin position="269"/>
        <end position="292"/>
    </location>
</feature>
<keyword evidence="8 18" id="KW-0812">Transmembrane</keyword>
<keyword evidence="12 18" id="KW-1133">Transmembrane helix</keyword>
<dbReference type="EMBL" id="MN900864">
    <property type="protein sequence ID" value="QIA46734.1"/>
    <property type="molecule type" value="Genomic_DNA"/>
</dbReference>
<dbReference type="RefSeq" id="YP_009727420.1">
    <property type="nucleotide sequence ID" value="NC_045874.1"/>
</dbReference>
<comment type="subcellular location">
    <subcellularLocation>
        <location evidence="2 18">Mitochondrion inner membrane</location>
        <topology evidence="2 18">Multi-pass membrane protein</topology>
    </subcellularLocation>
</comment>
<protein>
    <recommendedName>
        <fullName evidence="5 18">NADH-ubiquinone oxidoreductase chain 2</fullName>
        <ecNumber evidence="4 18">7.1.1.2</ecNumber>
    </recommendedName>
</protein>
<dbReference type="GO" id="GO:0005743">
    <property type="term" value="C:mitochondrial inner membrane"/>
    <property type="evidence" value="ECO:0007669"/>
    <property type="project" value="UniProtKB-SubCell"/>
</dbReference>
<feature type="transmembrane region" description="Helical" evidence="18">
    <location>
        <begin position="59"/>
        <end position="78"/>
    </location>
</feature>
<evidence type="ECO:0000256" key="18">
    <source>
        <dbReference type="RuleBase" id="RU003403"/>
    </source>
</evidence>
<accession>A0A6C0RVW5</accession>
<dbReference type="CTD" id="4536"/>
<proteinExistence type="inferred from homology"/>
<evidence type="ECO:0000256" key="11">
    <source>
        <dbReference type="ARBA" id="ARBA00022982"/>
    </source>
</evidence>
<dbReference type="Pfam" id="PF00361">
    <property type="entry name" value="Proton_antipo_M"/>
    <property type="match status" value="1"/>
</dbReference>
<evidence type="ECO:0000256" key="4">
    <source>
        <dbReference type="ARBA" id="ARBA00012944"/>
    </source>
</evidence>
<name>A0A6C0RVW5_9COLE</name>
<keyword evidence="6" id="KW-0813">Transport</keyword>
<evidence type="ECO:0000256" key="15">
    <source>
        <dbReference type="ARBA" id="ARBA00023128"/>
    </source>
</evidence>
<comment type="function">
    <text evidence="18">Core subunit of the mitochondrial membrane respiratory chain NADH dehydrogenase (Complex I) which catalyzes electron transfer from NADH through the respiratory chain, using ubiquinone as an electron acceptor. Essential for the catalytic activity and assembly of complex I.</text>
</comment>
<comment type="catalytic activity">
    <reaction evidence="17 18">
        <text>a ubiquinone + NADH + 5 H(+)(in) = a ubiquinol + NAD(+) + 4 H(+)(out)</text>
        <dbReference type="Rhea" id="RHEA:29091"/>
        <dbReference type="Rhea" id="RHEA-COMP:9565"/>
        <dbReference type="Rhea" id="RHEA-COMP:9566"/>
        <dbReference type="ChEBI" id="CHEBI:15378"/>
        <dbReference type="ChEBI" id="CHEBI:16389"/>
        <dbReference type="ChEBI" id="CHEBI:17976"/>
        <dbReference type="ChEBI" id="CHEBI:57540"/>
        <dbReference type="ChEBI" id="CHEBI:57945"/>
        <dbReference type="EC" id="7.1.1.2"/>
    </reaction>
</comment>
<evidence type="ECO:0000256" key="3">
    <source>
        <dbReference type="ARBA" id="ARBA00007012"/>
    </source>
</evidence>
<comment type="function">
    <text evidence="1">Core subunit of the mitochondrial membrane respiratory chain NADH dehydrogenase (Complex I) that is believed to belong to the minimal assembly required for catalysis. Complex I functions in the transfer of electrons from NADH to the respiratory chain. The immediate electron acceptor for the enzyme is believed to be ubiquinone.</text>
</comment>
<evidence type="ECO:0000259" key="19">
    <source>
        <dbReference type="Pfam" id="PF00361"/>
    </source>
</evidence>
<dbReference type="AlphaFoldDB" id="A0A6C0RVW5"/>
<evidence type="ECO:0000313" key="20">
    <source>
        <dbReference type="EMBL" id="QIA46734.1"/>
    </source>
</evidence>
<evidence type="ECO:0000256" key="17">
    <source>
        <dbReference type="ARBA" id="ARBA00049551"/>
    </source>
</evidence>
<organism evidence="20">
    <name type="scientific">Diamesus osculans</name>
    <dbReference type="NCBI Taxonomy" id="414948"/>
    <lineage>
        <taxon>Eukaryota</taxon>
        <taxon>Metazoa</taxon>
        <taxon>Ecdysozoa</taxon>
        <taxon>Arthropoda</taxon>
        <taxon>Hexapoda</taxon>
        <taxon>Insecta</taxon>
        <taxon>Pterygota</taxon>
        <taxon>Neoptera</taxon>
        <taxon>Endopterygota</taxon>
        <taxon>Coleoptera</taxon>
        <taxon>Polyphaga</taxon>
        <taxon>Staphyliniformia</taxon>
        <taxon>Silphidae</taxon>
        <taxon>Silphinae</taxon>
        <taxon>Diamesus</taxon>
    </lineage>
</organism>
<evidence type="ECO:0000256" key="7">
    <source>
        <dbReference type="ARBA" id="ARBA00022660"/>
    </source>
</evidence>
<dbReference type="GeneID" id="43957413"/>
<comment type="similarity">
    <text evidence="3 18">Belongs to the complex I subunit 2 family.</text>
</comment>
<keyword evidence="13 18" id="KW-0520">NAD</keyword>
<evidence type="ECO:0000256" key="12">
    <source>
        <dbReference type="ARBA" id="ARBA00022989"/>
    </source>
</evidence>
<feature type="domain" description="NADH:quinone oxidoreductase/Mrp antiporter transmembrane" evidence="19">
    <location>
        <begin position="23"/>
        <end position="283"/>
    </location>
</feature>
<feature type="transmembrane region" description="Helical" evidence="18">
    <location>
        <begin position="172"/>
        <end position="189"/>
    </location>
</feature>
<feature type="transmembrane region" description="Helical" evidence="18">
    <location>
        <begin position="90"/>
        <end position="111"/>
    </location>
</feature>
<evidence type="ECO:0000256" key="10">
    <source>
        <dbReference type="ARBA" id="ARBA00022967"/>
    </source>
</evidence>
<evidence type="ECO:0000256" key="5">
    <source>
        <dbReference type="ARBA" id="ARBA00021008"/>
    </source>
</evidence>
<dbReference type="PANTHER" id="PTHR46552:SF1">
    <property type="entry name" value="NADH-UBIQUINONE OXIDOREDUCTASE CHAIN 2"/>
    <property type="match status" value="1"/>
</dbReference>
<evidence type="ECO:0000256" key="1">
    <source>
        <dbReference type="ARBA" id="ARBA00003257"/>
    </source>
</evidence>
<dbReference type="GO" id="GO:0006120">
    <property type="term" value="P:mitochondrial electron transport, NADH to ubiquinone"/>
    <property type="evidence" value="ECO:0007669"/>
    <property type="project" value="InterPro"/>
</dbReference>
<sequence>MFKFYKLLFFSSMIIGTLISISSNSWMGMWMGLEINLLSIIPLMNNNKNALSVEASLKYFITQAIASTLILFSVIMMSQSFDIIWTESSYNLIFNSALLTKMGSAPFHFWFPEVMEGLDWFNCLILLTWQKIAPMVLITYNLNMPTFFSVVIILSMLVSGIMGLNQISLRKILAFSSINHIAWMLASMFNTETTWTLYFLMYSIITLNIIVIFKMFNIFYVKQIFMPLKKNIFIKIFFVMNFLSLGGLPPFLGFFPKWITIQGLVEKNFILLAFLMVILTLLTLFYYMRLIFSTLMINTLESNYNLEIKNDTFLIFSTNFLSLIGLIFSTMMFNFL</sequence>
<evidence type="ECO:0000256" key="14">
    <source>
        <dbReference type="ARBA" id="ARBA00023075"/>
    </source>
</evidence>
<keyword evidence="7 18" id="KW-0679">Respiratory chain</keyword>
<feature type="transmembrane region" description="Helical" evidence="18">
    <location>
        <begin position="313"/>
        <end position="333"/>
    </location>
</feature>
<dbReference type="PRINTS" id="PR01436">
    <property type="entry name" value="NADHDHGNASE2"/>
</dbReference>
<evidence type="ECO:0000256" key="6">
    <source>
        <dbReference type="ARBA" id="ARBA00022448"/>
    </source>
</evidence>
<keyword evidence="16 18" id="KW-0472">Membrane</keyword>
<dbReference type="InterPro" id="IPR001750">
    <property type="entry name" value="ND/Mrp_TM"/>
</dbReference>
<keyword evidence="11 18" id="KW-0249">Electron transport</keyword>
<keyword evidence="9 18" id="KW-0999">Mitochondrion inner membrane</keyword>
<gene>
    <name evidence="20" type="primary">ND2</name>
</gene>
<geneLocation type="mitochondrion" evidence="20"/>
<evidence type="ECO:0000256" key="9">
    <source>
        <dbReference type="ARBA" id="ARBA00022792"/>
    </source>
</evidence>
<feature type="transmembrane region" description="Helical" evidence="18">
    <location>
        <begin position="195"/>
        <end position="220"/>
    </location>
</feature>
<feature type="transmembrane region" description="Helical" evidence="18">
    <location>
        <begin position="7"/>
        <end position="27"/>
    </location>
</feature>
<feature type="transmembrane region" description="Helical" evidence="18">
    <location>
        <begin position="232"/>
        <end position="249"/>
    </location>
</feature>
<dbReference type="PANTHER" id="PTHR46552">
    <property type="entry name" value="NADH-UBIQUINONE OXIDOREDUCTASE CHAIN 2"/>
    <property type="match status" value="1"/>
</dbReference>
<evidence type="ECO:0000256" key="2">
    <source>
        <dbReference type="ARBA" id="ARBA00004448"/>
    </source>
</evidence>
<evidence type="ECO:0000256" key="16">
    <source>
        <dbReference type="ARBA" id="ARBA00023136"/>
    </source>
</evidence>
<keyword evidence="14 18" id="KW-0830">Ubiquinone</keyword>
<keyword evidence="10 18" id="KW-1278">Translocase</keyword>
<evidence type="ECO:0000256" key="13">
    <source>
        <dbReference type="ARBA" id="ARBA00023027"/>
    </source>
</evidence>
<dbReference type="InterPro" id="IPR050175">
    <property type="entry name" value="Complex_I_Subunit_2"/>
</dbReference>
<dbReference type="EC" id="7.1.1.2" evidence="4 18"/>
<keyword evidence="15 18" id="KW-0496">Mitochondrion</keyword>
<dbReference type="InterPro" id="IPR003917">
    <property type="entry name" value="NADH_UbQ_OxRdtase_chain2"/>
</dbReference>
<evidence type="ECO:0000256" key="8">
    <source>
        <dbReference type="ARBA" id="ARBA00022692"/>
    </source>
</evidence>
<dbReference type="GO" id="GO:0008137">
    <property type="term" value="F:NADH dehydrogenase (ubiquinone) activity"/>
    <property type="evidence" value="ECO:0007669"/>
    <property type="project" value="UniProtKB-EC"/>
</dbReference>
<reference evidence="20" key="1">
    <citation type="submission" date="2020-01" db="EMBL/GenBank/DDBJ databases">
        <title>mitochondrial genome of a forensically important beetle,Dermestes maculatus.</title>
        <authorList>
            <person name="Hou Q."/>
            <person name="Meng F."/>
            <person name="Zhang X."/>
            <person name="Cai J."/>
            <person name="Wang J."/>
            <person name="Wang M."/>
        </authorList>
    </citation>
    <scope>NUCLEOTIDE SEQUENCE</scope>
</reference>